<dbReference type="EMBL" id="CP054836">
    <property type="protein sequence ID" value="QKV17686.1"/>
    <property type="molecule type" value="Genomic_DNA"/>
</dbReference>
<dbReference type="RefSeq" id="WP_175275583.1">
    <property type="nucleotide sequence ID" value="NZ_CP054836.1"/>
</dbReference>
<accession>A0A6N1V9R1</accession>
<evidence type="ECO:0000313" key="2">
    <source>
        <dbReference type="Proteomes" id="UP000509367"/>
    </source>
</evidence>
<dbReference type="AlphaFoldDB" id="A0A6N1V9R1"/>
<keyword evidence="2" id="KW-1185">Reference proteome</keyword>
<dbReference type="KEGG" id="orm:HTY61_03980"/>
<sequence>MMVEPDKLESIARTISQQAELLRSAGRISRADEMERHANELRGFVAAGGAGKMMRQTAFDRAA</sequence>
<reference evidence="1 2" key="1">
    <citation type="submission" date="2020-06" db="EMBL/GenBank/DDBJ databases">
        <title>Oricola thermophila sp. nov. isolated from a tidal sediments.</title>
        <authorList>
            <person name="Kwon K.K."/>
            <person name="Yang S.-H."/>
            <person name="Park M.-J."/>
        </authorList>
    </citation>
    <scope>NUCLEOTIDE SEQUENCE [LARGE SCALE GENOMIC DNA]</scope>
    <source>
        <strain evidence="1 2">MEBiC13590</strain>
    </source>
</reference>
<protein>
    <submittedName>
        <fullName evidence="1">Uncharacterized protein</fullName>
    </submittedName>
</protein>
<organism evidence="1 2">
    <name type="scientific">Oricola thermophila</name>
    <dbReference type="NCBI Taxonomy" id="2742145"/>
    <lineage>
        <taxon>Bacteria</taxon>
        <taxon>Pseudomonadati</taxon>
        <taxon>Pseudomonadota</taxon>
        <taxon>Alphaproteobacteria</taxon>
        <taxon>Hyphomicrobiales</taxon>
        <taxon>Ahrensiaceae</taxon>
        <taxon>Oricola</taxon>
    </lineage>
</organism>
<name>A0A6N1V9R1_9HYPH</name>
<gene>
    <name evidence="1" type="ORF">HTY61_03980</name>
</gene>
<evidence type="ECO:0000313" key="1">
    <source>
        <dbReference type="EMBL" id="QKV17686.1"/>
    </source>
</evidence>
<dbReference type="Proteomes" id="UP000509367">
    <property type="component" value="Chromosome"/>
</dbReference>
<proteinExistence type="predicted"/>